<organism evidence="1 2">
    <name type="scientific">Allacma fusca</name>
    <dbReference type="NCBI Taxonomy" id="39272"/>
    <lineage>
        <taxon>Eukaryota</taxon>
        <taxon>Metazoa</taxon>
        <taxon>Ecdysozoa</taxon>
        <taxon>Arthropoda</taxon>
        <taxon>Hexapoda</taxon>
        <taxon>Collembola</taxon>
        <taxon>Symphypleona</taxon>
        <taxon>Sminthuridae</taxon>
        <taxon>Allacma</taxon>
    </lineage>
</organism>
<dbReference type="AlphaFoldDB" id="A0A8J2K1Z1"/>
<protein>
    <submittedName>
        <fullName evidence="1">Uncharacterized protein</fullName>
    </submittedName>
</protein>
<sequence>MLTLTSDWVRLCNTGRSGTQTEQNDLRAIYSRSKMNYLFWMPHILWLNEGESRDLRLRDTSVLSGKKKWKRAAFGFGFYSSFICNKTRSPCAQSIIRRFRFLSWSSVCNSVRTRRRIQLKLLVTH</sequence>
<evidence type="ECO:0000313" key="2">
    <source>
        <dbReference type="Proteomes" id="UP000708208"/>
    </source>
</evidence>
<accession>A0A8J2K1Z1</accession>
<gene>
    <name evidence="1" type="ORF">AFUS01_LOCUS18387</name>
</gene>
<keyword evidence="2" id="KW-1185">Reference proteome</keyword>
<comment type="caution">
    <text evidence="1">The sequence shown here is derived from an EMBL/GenBank/DDBJ whole genome shotgun (WGS) entry which is preliminary data.</text>
</comment>
<reference evidence="1" key="1">
    <citation type="submission" date="2021-06" db="EMBL/GenBank/DDBJ databases">
        <authorList>
            <person name="Hodson N. C."/>
            <person name="Mongue J. A."/>
            <person name="Jaron S. K."/>
        </authorList>
    </citation>
    <scope>NUCLEOTIDE SEQUENCE</scope>
</reference>
<dbReference type="Proteomes" id="UP000708208">
    <property type="component" value="Unassembled WGS sequence"/>
</dbReference>
<dbReference type="EMBL" id="CAJVCH010182717">
    <property type="protein sequence ID" value="CAG7729689.1"/>
    <property type="molecule type" value="Genomic_DNA"/>
</dbReference>
<name>A0A8J2K1Z1_9HEXA</name>
<evidence type="ECO:0000313" key="1">
    <source>
        <dbReference type="EMBL" id="CAG7729689.1"/>
    </source>
</evidence>
<proteinExistence type="predicted"/>